<evidence type="ECO:0000256" key="5">
    <source>
        <dbReference type="ARBA" id="ARBA00022679"/>
    </source>
</evidence>
<proteinExistence type="inferred from homology"/>
<evidence type="ECO:0000256" key="1">
    <source>
        <dbReference type="ARBA" id="ARBA00003050"/>
    </source>
</evidence>
<comment type="catalytic activity">
    <reaction evidence="6 8">
        <text>acetyl-CoA + 2-oxoglutarate + H2O = (2R)-homocitrate + CoA + H(+)</text>
        <dbReference type="Rhea" id="RHEA:12929"/>
        <dbReference type="ChEBI" id="CHEBI:15377"/>
        <dbReference type="ChEBI" id="CHEBI:15378"/>
        <dbReference type="ChEBI" id="CHEBI:16810"/>
        <dbReference type="ChEBI" id="CHEBI:57287"/>
        <dbReference type="ChEBI" id="CHEBI:57288"/>
        <dbReference type="ChEBI" id="CHEBI:58884"/>
        <dbReference type="EC" id="2.3.3.14"/>
    </reaction>
</comment>
<feature type="compositionally biased region" description="Polar residues" evidence="9">
    <location>
        <begin position="1"/>
        <end position="11"/>
    </location>
</feature>
<dbReference type="SUPFAM" id="SSF51569">
    <property type="entry name" value="Aldolase"/>
    <property type="match status" value="1"/>
</dbReference>
<dbReference type="PROSITE" id="PS00815">
    <property type="entry name" value="AIPM_HOMOCIT_SYNTH_1"/>
    <property type="match status" value="1"/>
</dbReference>
<sequence>MAASEATQTGAGNRPLAVTINDTTLRDGEQSPGVAFRASEKLDIARALVNAGVRELEAGTPAMGEEECVRLAILRRQLPDTVMMSWCRMNAAEIHDSARVGMNWVDISVPASDLLREQKLHQPWPAVIASLKPLVQLARRLGMRVSLGCEDASRSADETLQMLAEVAADLGIERMRFADTLGILDPFSTFARVSALRRHWHGELEMHAHNDLGMATANTLAAVRAGATHVNTTVLGLGERAGNAALESVTLSLDRCLHLDCGIDFTELPELCRIVAAAAGRTIDLQHPLVGGQVFTHESGLHVAALLRDPRSYQGIDPSLVGREFNLVLGKHSGRQAVSGICARLGYILSETQTLSMLQEVKRFAEHLKRNPGEEEVIAMCQMRMDDQIPFEGQLQAQGG</sequence>
<organism evidence="11 12">
    <name type="scientific">Rahnella victoriana</name>
    <dbReference type="NCBI Taxonomy" id="1510570"/>
    <lineage>
        <taxon>Bacteria</taxon>
        <taxon>Pseudomonadati</taxon>
        <taxon>Pseudomonadota</taxon>
        <taxon>Gammaproteobacteria</taxon>
        <taxon>Enterobacterales</taxon>
        <taxon>Yersiniaceae</taxon>
        <taxon>Rahnella</taxon>
    </lineage>
</organism>
<dbReference type="NCBIfam" id="TIGR02660">
    <property type="entry name" value="nifV_homocitr"/>
    <property type="match status" value="1"/>
</dbReference>
<protein>
    <recommendedName>
        <fullName evidence="4 8">Homocitrate synthase</fullName>
        <ecNumber evidence="3 8">2.3.3.14</ecNumber>
    </recommendedName>
</protein>
<evidence type="ECO:0000256" key="6">
    <source>
        <dbReference type="ARBA" id="ARBA00048019"/>
    </source>
</evidence>
<dbReference type="Gene3D" id="3.20.20.70">
    <property type="entry name" value="Aldolase class I"/>
    <property type="match status" value="1"/>
</dbReference>
<evidence type="ECO:0000313" key="12">
    <source>
        <dbReference type="Proteomes" id="UP000600307"/>
    </source>
</evidence>
<dbReference type="EC" id="2.3.3.14" evidence="3 8"/>
<feature type="region of interest" description="Disordered" evidence="9">
    <location>
        <begin position="1"/>
        <end position="31"/>
    </location>
</feature>
<dbReference type="PANTHER" id="PTHR42880:SF1">
    <property type="entry name" value="ISOPROPYLMALATE_HOMOCITRATE_CITRAMALATE SYNTHASE FAMILY PROTEIN"/>
    <property type="match status" value="1"/>
</dbReference>
<evidence type="ECO:0000256" key="4">
    <source>
        <dbReference type="ARBA" id="ARBA00020735"/>
    </source>
</evidence>
<dbReference type="InterPro" id="IPR013785">
    <property type="entry name" value="Aldolase_TIM"/>
</dbReference>
<comment type="similarity">
    <text evidence="2 7">Belongs to the alpha-IPM synthase/homocitrate synthase family.</text>
</comment>
<dbReference type="Gene3D" id="1.10.238.260">
    <property type="match status" value="1"/>
</dbReference>
<reference evidence="11 12" key="1">
    <citation type="submission" date="2020-11" db="EMBL/GenBank/DDBJ databases">
        <title>Taxonomic investigation of Rahnella spp.</title>
        <authorList>
            <person name="Lee S.D."/>
        </authorList>
    </citation>
    <scope>NUCLEOTIDE SEQUENCE [LARGE SCALE GENOMIC DNA]</scope>
    <source>
        <strain evidence="11 12">SAP-10</strain>
    </source>
</reference>
<feature type="domain" description="Pyruvate carboxyltransferase" evidence="10">
    <location>
        <begin position="18"/>
        <end position="269"/>
    </location>
</feature>
<dbReference type="PANTHER" id="PTHR42880">
    <property type="entry name" value="HOMOCITRATE SYNTHASE"/>
    <property type="match status" value="1"/>
</dbReference>
<evidence type="ECO:0000256" key="2">
    <source>
        <dbReference type="ARBA" id="ARBA00006154"/>
    </source>
</evidence>
<comment type="caution">
    <text evidence="11">The sequence shown here is derived from an EMBL/GenBank/DDBJ whole genome shotgun (WGS) entry which is preliminary data.</text>
</comment>
<evidence type="ECO:0000256" key="3">
    <source>
        <dbReference type="ARBA" id="ARBA00012974"/>
    </source>
</evidence>
<dbReference type="GO" id="GO:0004410">
    <property type="term" value="F:homocitrate synthase activity"/>
    <property type="evidence" value="ECO:0007669"/>
    <property type="project" value="UniProtKB-EC"/>
</dbReference>
<evidence type="ECO:0000313" key="11">
    <source>
        <dbReference type="EMBL" id="MBF7957701.1"/>
    </source>
</evidence>
<dbReference type="RefSeq" id="WP_119825856.1">
    <property type="nucleotide sequence ID" value="NZ_JADOBH010000005.1"/>
</dbReference>
<dbReference type="InterPro" id="IPR013477">
    <property type="entry name" value="NifV/FrbC"/>
</dbReference>
<dbReference type="CDD" id="cd07939">
    <property type="entry name" value="DRE_TIM_NifV"/>
    <property type="match status" value="1"/>
</dbReference>
<evidence type="ECO:0000256" key="7">
    <source>
        <dbReference type="RuleBase" id="RU003523"/>
    </source>
</evidence>
<name>A0ABS0DUZ9_9GAMM</name>
<dbReference type="PROSITE" id="PS00816">
    <property type="entry name" value="AIPM_HOMOCIT_SYNTH_2"/>
    <property type="match status" value="1"/>
</dbReference>
<evidence type="ECO:0000256" key="9">
    <source>
        <dbReference type="SAM" id="MobiDB-lite"/>
    </source>
</evidence>
<dbReference type="Pfam" id="PF00682">
    <property type="entry name" value="HMGL-like"/>
    <property type="match status" value="1"/>
</dbReference>
<evidence type="ECO:0000259" key="10">
    <source>
        <dbReference type="PROSITE" id="PS50991"/>
    </source>
</evidence>
<dbReference type="Proteomes" id="UP000600307">
    <property type="component" value="Unassembled WGS sequence"/>
</dbReference>
<dbReference type="PROSITE" id="PS50991">
    <property type="entry name" value="PYR_CT"/>
    <property type="match status" value="1"/>
</dbReference>
<dbReference type="EMBL" id="JADOBH010000005">
    <property type="protein sequence ID" value="MBF7957701.1"/>
    <property type="molecule type" value="Genomic_DNA"/>
</dbReference>
<dbReference type="InterPro" id="IPR002034">
    <property type="entry name" value="AIPM/Hcit_synth_CS"/>
</dbReference>
<keyword evidence="12" id="KW-1185">Reference proteome</keyword>
<dbReference type="InterPro" id="IPR054691">
    <property type="entry name" value="LeuA/HCS_post-cat"/>
</dbReference>
<gene>
    <name evidence="11" type="primary">nifV</name>
    <name evidence="11" type="ORF">IV431_19265</name>
</gene>
<dbReference type="InterPro" id="IPR000891">
    <property type="entry name" value="PYR_CT"/>
</dbReference>
<keyword evidence="8" id="KW-0535">Nitrogen fixation</keyword>
<keyword evidence="11" id="KW-0012">Acyltransferase</keyword>
<accession>A0ABS0DUZ9</accession>
<comment type="function">
    <text evidence="1 8">This protein is a Fe-Mo-cofactor biosynthetic component.</text>
</comment>
<keyword evidence="5 7" id="KW-0808">Transferase</keyword>
<evidence type="ECO:0000256" key="8">
    <source>
        <dbReference type="RuleBase" id="RU367143"/>
    </source>
</evidence>
<dbReference type="Pfam" id="PF22617">
    <property type="entry name" value="HCS_D2"/>
    <property type="match status" value="1"/>
</dbReference>